<evidence type="ECO:0000313" key="1">
    <source>
        <dbReference type="EMBL" id="DAE29958.1"/>
    </source>
</evidence>
<sequence length="102" mass="12012">MLIKLTNQVIDISLDNIKEIQKKSIWWDTGWTDDYILIKYKTGFEHKIKCNSKQEVESDYNTIVDLLDTRGEKTNMSLSNFSLQELLDEIKIRFNRIGGKIK</sequence>
<accession>A0A8S5REZ6</accession>
<name>A0A8S5REZ6_9VIRU</name>
<dbReference type="EMBL" id="BK059101">
    <property type="protein sequence ID" value="DAE29958.1"/>
    <property type="molecule type" value="Genomic_DNA"/>
</dbReference>
<organism evidence="1">
    <name type="scientific">virus sp. ctE0n6</name>
    <dbReference type="NCBI Taxonomy" id="2827985"/>
    <lineage>
        <taxon>Viruses</taxon>
    </lineage>
</organism>
<proteinExistence type="predicted"/>
<protein>
    <submittedName>
        <fullName evidence="1">Uncharacterized protein</fullName>
    </submittedName>
</protein>
<reference evidence="1" key="1">
    <citation type="journal article" date="2021" name="Proc. Natl. Acad. Sci. U.S.A.">
        <title>A Catalog of Tens of Thousands of Viruses from Human Metagenomes Reveals Hidden Associations with Chronic Diseases.</title>
        <authorList>
            <person name="Tisza M.J."/>
            <person name="Buck C.B."/>
        </authorList>
    </citation>
    <scope>NUCLEOTIDE SEQUENCE</scope>
    <source>
        <strain evidence="1">CtE0n6</strain>
    </source>
</reference>